<protein>
    <submittedName>
        <fullName evidence="3">Uncharacterized protein</fullName>
    </submittedName>
</protein>
<keyword evidence="2" id="KW-0732">Signal</keyword>
<name>A0A9N7Z8J3_PLEPL</name>
<dbReference type="EMBL" id="CADEAL010004217">
    <property type="protein sequence ID" value="CAB1454561.1"/>
    <property type="molecule type" value="Genomic_DNA"/>
</dbReference>
<dbReference type="AlphaFoldDB" id="A0A9N7Z8J3"/>
<feature type="compositionally biased region" description="Basic and acidic residues" evidence="1">
    <location>
        <begin position="176"/>
        <end position="191"/>
    </location>
</feature>
<accession>A0A9N7Z8J3</accession>
<evidence type="ECO:0000256" key="1">
    <source>
        <dbReference type="SAM" id="MobiDB-lite"/>
    </source>
</evidence>
<feature type="region of interest" description="Disordered" evidence="1">
    <location>
        <begin position="214"/>
        <end position="237"/>
    </location>
</feature>
<feature type="chain" id="PRO_5040489816" evidence="2">
    <location>
        <begin position="23"/>
        <end position="281"/>
    </location>
</feature>
<evidence type="ECO:0000313" key="4">
    <source>
        <dbReference type="Proteomes" id="UP001153269"/>
    </source>
</evidence>
<gene>
    <name evidence="3" type="ORF">PLEPLA_LOCUS42327</name>
</gene>
<reference evidence="3" key="1">
    <citation type="submission" date="2020-03" db="EMBL/GenBank/DDBJ databases">
        <authorList>
            <person name="Weist P."/>
        </authorList>
    </citation>
    <scope>NUCLEOTIDE SEQUENCE</scope>
</reference>
<dbReference type="Proteomes" id="UP001153269">
    <property type="component" value="Unassembled WGS sequence"/>
</dbReference>
<proteinExistence type="predicted"/>
<organism evidence="3 4">
    <name type="scientific">Pleuronectes platessa</name>
    <name type="common">European plaice</name>
    <dbReference type="NCBI Taxonomy" id="8262"/>
    <lineage>
        <taxon>Eukaryota</taxon>
        <taxon>Metazoa</taxon>
        <taxon>Chordata</taxon>
        <taxon>Craniata</taxon>
        <taxon>Vertebrata</taxon>
        <taxon>Euteleostomi</taxon>
        <taxon>Actinopterygii</taxon>
        <taxon>Neopterygii</taxon>
        <taxon>Teleostei</taxon>
        <taxon>Neoteleostei</taxon>
        <taxon>Acanthomorphata</taxon>
        <taxon>Carangaria</taxon>
        <taxon>Pleuronectiformes</taxon>
        <taxon>Pleuronectoidei</taxon>
        <taxon>Pleuronectidae</taxon>
        <taxon>Pleuronectes</taxon>
    </lineage>
</organism>
<keyword evidence="4" id="KW-1185">Reference proteome</keyword>
<evidence type="ECO:0000256" key="2">
    <source>
        <dbReference type="SAM" id="SignalP"/>
    </source>
</evidence>
<feature type="signal peptide" evidence="2">
    <location>
        <begin position="1"/>
        <end position="22"/>
    </location>
</feature>
<evidence type="ECO:0000313" key="3">
    <source>
        <dbReference type="EMBL" id="CAB1454561.1"/>
    </source>
</evidence>
<feature type="region of interest" description="Disordered" evidence="1">
    <location>
        <begin position="166"/>
        <end position="191"/>
    </location>
</feature>
<comment type="caution">
    <text evidence="3">The sequence shown here is derived from an EMBL/GenBank/DDBJ whole genome shotgun (WGS) entry which is preliminary data.</text>
</comment>
<feature type="compositionally biased region" description="Basic and acidic residues" evidence="1">
    <location>
        <begin position="223"/>
        <end position="237"/>
    </location>
</feature>
<sequence>MWRPLLVFPLMVFAVMLSGTGAKNVFVFDRAKEGLMDTWDQKAIRDLTAKKDLLDLMVYRVSRVYKGLRDPWGPQDAMELMEMMDLLESMGLSVLMENQVIQVCMDLRVNLGGQQIQYKGHLGHLGHLGGTENREPQVPVERLDHLGTLDQGAIVAFLAVQGPRDPRVKGAQVGSEDLKDQRGDQDHMDNRGHQVELGSFLLTYSNRLRSDYRETSVMASTPKEQRETKDSRVQKERQGGMGILVKDIRETLATKVSQGIQGPQEERVQREIEVLLVHRDM</sequence>